<dbReference type="InterPro" id="IPR013783">
    <property type="entry name" value="Ig-like_fold"/>
</dbReference>
<evidence type="ECO:0000313" key="2">
    <source>
        <dbReference type="EMBL" id="MFD2574318.1"/>
    </source>
</evidence>
<dbReference type="InterPro" id="IPR007110">
    <property type="entry name" value="Ig-like_dom"/>
</dbReference>
<protein>
    <submittedName>
        <fullName evidence="2">Choice-of-anchor Q domain-containing protein</fullName>
    </submittedName>
</protein>
<dbReference type="PROSITE" id="PS50835">
    <property type="entry name" value="IG_LIKE"/>
    <property type="match status" value="1"/>
</dbReference>
<dbReference type="SUPFAM" id="SSF51126">
    <property type="entry name" value="Pectin lyase-like"/>
    <property type="match status" value="1"/>
</dbReference>
<dbReference type="InterPro" id="IPR011050">
    <property type="entry name" value="Pectin_lyase_fold/virulence"/>
</dbReference>
<dbReference type="SMART" id="SM00409">
    <property type="entry name" value="IG"/>
    <property type="match status" value="2"/>
</dbReference>
<reference evidence="3" key="1">
    <citation type="journal article" date="2019" name="Int. J. Syst. Evol. Microbiol.">
        <title>The Global Catalogue of Microorganisms (GCM) 10K type strain sequencing project: providing services to taxonomists for standard genome sequencing and annotation.</title>
        <authorList>
            <consortium name="The Broad Institute Genomics Platform"/>
            <consortium name="The Broad Institute Genome Sequencing Center for Infectious Disease"/>
            <person name="Wu L."/>
            <person name="Ma J."/>
        </authorList>
    </citation>
    <scope>NUCLEOTIDE SEQUENCE [LARGE SCALE GENOMIC DNA]</scope>
    <source>
        <strain evidence="3">KCTC 42805</strain>
    </source>
</reference>
<dbReference type="EMBL" id="JBHULN010000026">
    <property type="protein sequence ID" value="MFD2574318.1"/>
    <property type="molecule type" value="Genomic_DNA"/>
</dbReference>
<keyword evidence="3" id="KW-1185">Reference proteome</keyword>
<organism evidence="2 3">
    <name type="scientific">Spirosoma soli</name>
    <dbReference type="NCBI Taxonomy" id="1770529"/>
    <lineage>
        <taxon>Bacteria</taxon>
        <taxon>Pseudomonadati</taxon>
        <taxon>Bacteroidota</taxon>
        <taxon>Cytophagia</taxon>
        <taxon>Cytophagales</taxon>
        <taxon>Cytophagaceae</taxon>
        <taxon>Spirosoma</taxon>
    </lineage>
</organism>
<comment type="caution">
    <text evidence="2">The sequence shown here is derived from an EMBL/GenBank/DDBJ whole genome shotgun (WGS) entry which is preliminary data.</text>
</comment>
<dbReference type="InterPro" id="IPR035986">
    <property type="entry name" value="PKD_dom_sf"/>
</dbReference>
<dbReference type="SUPFAM" id="SSF48726">
    <property type="entry name" value="Immunoglobulin"/>
    <property type="match status" value="1"/>
</dbReference>
<evidence type="ECO:0000259" key="1">
    <source>
        <dbReference type="PROSITE" id="PS50835"/>
    </source>
</evidence>
<dbReference type="SUPFAM" id="SSF49299">
    <property type="entry name" value="PKD domain"/>
    <property type="match status" value="1"/>
</dbReference>
<dbReference type="NCBIfam" id="NF041518">
    <property type="entry name" value="choice_anch_Q"/>
    <property type="match status" value="1"/>
</dbReference>
<dbReference type="InterPro" id="IPR036179">
    <property type="entry name" value="Ig-like_dom_sf"/>
</dbReference>
<dbReference type="InterPro" id="IPR059226">
    <property type="entry name" value="Choice_anch_Q_dom"/>
</dbReference>
<feature type="domain" description="Ig-like" evidence="1">
    <location>
        <begin position="465"/>
        <end position="550"/>
    </location>
</feature>
<dbReference type="InterPro" id="IPR003599">
    <property type="entry name" value="Ig_sub"/>
</dbReference>
<dbReference type="Gene3D" id="2.60.40.10">
    <property type="entry name" value="Immunoglobulins"/>
    <property type="match status" value="2"/>
</dbReference>
<dbReference type="Proteomes" id="UP001597469">
    <property type="component" value="Unassembled WGS sequence"/>
</dbReference>
<sequence>MTTTTTLLAALHRFWLISLGLLVSFSTWAQTIYVTPTGAGQQTGADWNNALPGDQLQPQLANATEGQVFRLAGGLYKPSQTGDRSISFIVPSGVQVFGGYAGSGPEPDARVNFVLPSQPSSTTLSGDIDNDNQLNQANTNNVVRFTKVSDQTHLDGVVITGGYATQTLSSPGAFASQVAGGGMYNDGYLRGSSSPVIQNCLFILNYTSGKGGAVFNDGGLGITRPTFTNCGFVRNTAAEGGAIYNSGFWGISSPSLTNCQFDFNTAASGGSMYNFSEGQQSSYYGESNPVLINCSFTNNTASVKGGVMFTIAQGVNTGANPKLVNCTLKSNVAPTGGGGAFYNQATPFNINYVYLNAGPTLYNSILWNNGGQDAYVNVQYKHPTGGSTGTGYTQLINCLDESALTISPFVSDQTLQLRPCSPAIDAGTNAYYTTRSGPSTDLAGNPRFFPSEGIIDIGAYEYQGPANQSLAIVQQPTSQSIVTTGATVQVPVLLNSSATNYAWYQDGTLLTNQSSATLTLTNVQPAQTGSYSLVATSACNSVTSTAFSLSVSPAQPPTNPPSVSVTANASRLCIASTTLLQAQVSGGTAPYTYNWTSSSGASLSNPLDNTISLRADTPGPVLVSVQLTDANNLTATATFSLTVEAAPDVSITPSATAICQGQTATLTAPAGLTYLWTDGQTTQSIAATAAGLYSVTATNSAGCSATATASLALNALPDASFTGLPTTICQTAPPVPLVPATAGGSFAGPGLEGARFNPASVAVGGPYSVSYTVANQGCVSTSTQAVSVLAAPAPPSLLTQTGQLYPGGQAQVSVPQYLGNVTLLASGCQGGTLSWSGPNNSAGTGDITVSTTTVGTFEYSVVCQSSGCSSAPTRATVVVQSAPLQVVAPLFDCATNKLTLRTTGGNGQPIEYHIPSVTQGWTSENPVTVQAKHFKKEKLKLSARQLGRNNTDYEVVKLDYQLPTCPSARQGASAEPVAKLEVRVLGNPISHSTVEIDVIGAADQSLQAQVVDVQGRYVSSQHVPLAVSPQRMRLDVGNGATGVLLLKVTSTTQQTTVKLLKQ</sequence>
<accession>A0ABW5MDG3</accession>
<evidence type="ECO:0000313" key="3">
    <source>
        <dbReference type="Proteomes" id="UP001597469"/>
    </source>
</evidence>
<name>A0ABW5MDG3_9BACT</name>
<gene>
    <name evidence="2" type="ORF">ACFSUS_27030</name>
</gene>
<proteinExistence type="predicted"/>
<dbReference type="RefSeq" id="WP_381527892.1">
    <property type="nucleotide sequence ID" value="NZ_JBHULN010000026.1"/>
</dbReference>